<gene>
    <name evidence="2" type="ORF">GFN93_07245</name>
</gene>
<keyword evidence="1" id="KW-0472">Membrane</keyword>
<keyword evidence="1" id="KW-0812">Transmembrane</keyword>
<comment type="caution">
    <text evidence="2">The sequence shown here is derived from an EMBL/GenBank/DDBJ whole genome shotgun (WGS) entry which is preliminary data.</text>
</comment>
<evidence type="ECO:0000256" key="1">
    <source>
        <dbReference type="SAM" id="Phobius"/>
    </source>
</evidence>
<sequence length="90" mass="10106">MLSTYVLLLLISVVSSWGKYDFYYFASVGVMLLGGGQVYLMLVMDKFYFGMGVELEKGWGDSDIRLMKVLLLATYIFVVLGASFYAYLPG</sequence>
<reference evidence="2 3" key="1">
    <citation type="submission" date="2019-10" db="EMBL/GenBank/DDBJ databases">
        <title>Alcanivorax sp.PA15-N-34 draft genome sequence.</title>
        <authorList>
            <person name="Liao X."/>
            <person name="Shao Z."/>
        </authorList>
    </citation>
    <scope>NUCLEOTIDE SEQUENCE [LARGE SCALE GENOMIC DNA]</scope>
    <source>
        <strain evidence="2 3">PA15-N-34</strain>
    </source>
</reference>
<proteinExistence type="predicted"/>
<dbReference type="EMBL" id="WIRE01000001">
    <property type="protein sequence ID" value="MQX53041.1"/>
    <property type="molecule type" value="Genomic_DNA"/>
</dbReference>
<name>A0A6N7LXR2_9GAMM</name>
<protein>
    <submittedName>
        <fullName evidence="2">Uncharacterized protein</fullName>
    </submittedName>
</protein>
<feature type="transmembrane region" description="Helical" evidence="1">
    <location>
        <begin position="28"/>
        <end position="48"/>
    </location>
</feature>
<accession>A0A6N7LXR2</accession>
<dbReference type="AlphaFoldDB" id="A0A6N7LXR2"/>
<keyword evidence="1" id="KW-1133">Transmembrane helix</keyword>
<evidence type="ECO:0000313" key="3">
    <source>
        <dbReference type="Proteomes" id="UP000469421"/>
    </source>
</evidence>
<dbReference type="Proteomes" id="UP000469421">
    <property type="component" value="Unassembled WGS sequence"/>
</dbReference>
<evidence type="ECO:0000313" key="2">
    <source>
        <dbReference type="EMBL" id="MQX53041.1"/>
    </source>
</evidence>
<organism evidence="2 3">
    <name type="scientific">Alcanivorax sediminis</name>
    <dbReference type="NCBI Taxonomy" id="2663008"/>
    <lineage>
        <taxon>Bacteria</taxon>
        <taxon>Pseudomonadati</taxon>
        <taxon>Pseudomonadota</taxon>
        <taxon>Gammaproteobacteria</taxon>
        <taxon>Oceanospirillales</taxon>
        <taxon>Alcanivoracaceae</taxon>
        <taxon>Alcanivorax</taxon>
    </lineage>
</organism>
<feature type="transmembrane region" description="Helical" evidence="1">
    <location>
        <begin position="69"/>
        <end position="88"/>
    </location>
</feature>
<keyword evidence="3" id="KW-1185">Reference proteome</keyword>